<accession>F4QMY0</accession>
<gene>
    <name evidence="1" type="ORF">ABI_29880</name>
</gene>
<dbReference type="Proteomes" id="UP000006512">
    <property type="component" value="Unassembled WGS sequence"/>
</dbReference>
<evidence type="ECO:0000313" key="2">
    <source>
        <dbReference type="Proteomes" id="UP000006512"/>
    </source>
</evidence>
<dbReference type="AlphaFoldDB" id="F4QMY0"/>
<name>F4QMY0_9CAUL</name>
<protein>
    <submittedName>
        <fullName evidence="1">Uncharacterized protein</fullName>
    </submittedName>
</protein>
<evidence type="ECO:0000313" key="1">
    <source>
        <dbReference type="EMBL" id="EGF91571.1"/>
    </source>
</evidence>
<dbReference type="HOGENOM" id="CLU_3339390_0_0_5"/>
<proteinExistence type="predicted"/>
<keyword evidence="2" id="KW-1185">Reference proteome</keyword>
<reference evidence="2" key="1">
    <citation type="submission" date="2011-03" db="EMBL/GenBank/DDBJ databases">
        <title>Draft genome sequence of Brevundimonas diminuta.</title>
        <authorList>
            <person name="Brown P.J.B."/>
            <person name="Buechlein A."/>
            <person name="Hemmerich C."/>
            <person name="Brun Y.V."/>
        </authorList>
    </citation>
    <scope>NUCLEOTIDE SEQUENCE [LARGE SCALE GENOMIC DNA]</scope>
    <source>
        <strain evidence="2">C19</strain>
    </source>
</reference>
<organism evidence="1 2">
    <name type="scientific">Asticcacaulis biprosthecium C19</name>
    <dbReference type="NCBI Taxonomy" id="715226"/>
    <lineage>
        <taxon>Bacteria</taxon>
        <taxon>Pseudomonadati</taxon>
        <taxon>Pseudomonadota</taxon>
        <taxon>Alphaproteobacteria</taxon>
        <taxon>Caulobacterales</taxon>
        <taxon>Caulobacteraceae</taxon>
        <taxon>Asticcacaulis</taxon>
    </lineage>
</organism>
<dbReference type="EMBL" id="GL883078">
    <property type="protein sequence ID" value="EGF91571.1"/>
    <property type="molecule type" value="Genomic_DNA"/>
</dbReference>
<sequence length="37" mass="3765">MMAQGLDVYRVPAADVFRDADGVADGIVLMAAGKLGA</sequence>